<protein>
    <submittedName>
        <fullName evidence="3">Uncharacterized protein</fullName>
    </submittedName>
</protein>
<dbReference type="Gene3D" id="1.25.40.10">
    <property type="entry name" value="Tetratricopeptide repeat domain"/>
    <property type="match status" value="1"/>
</dbReference>
<evidence type="ECO:0000256" key="2">
    <source>
        <dbReference type="SAM" id="Phobius"/>
    </source>
</evidence>
<dbReference type="AlphaFoldDB" id="A0A382AFF0"/>
<organism evidence="3">
    <name type="scientific">marine metagenome</name>
    <dbReference type="NCBI Taxonomy" id="408172"/>
    <lineage>
        <taxon>unclassified sequences</taxon>
        <taxon>metagenomes</taxon>
        <taxon>ecological metagenomes</taxon>
    </lineage>
</organism>
<keyword evidence="2" id="KW-1133">Transmembrane helix</keyword>
<accession>A0A382AFF0</accession>
<name>A0A382AFF0_9ZZZZ</name>
<feature type="compositionally biased region" description="Basic and acidic residues" evidence="1">
    <location>
        <begin position="84"/>
        <end position="99"/>
    </location>
</feature>
<keyword evidence="2" id="KW-0812">Transmembrane</keyword>
<gene>
    <name evidence="3" type="ORF">METZ01_LOCUS153144</name>
</gene>
<dbReference type="InterPro" id="IPR011990">
    <property type="entry name" value="TPR-like_helical_dom_sf"/>
</dbReference>
<evidence type="ECO:0000313" key="3">
    <source>
        <dbReference type="EMBL" id="SVB00290.1"/>
    </source>
</evidence>
<feature type="region of interest" description="Disordered" evidence="1">
    <location>
        <begin position="76"/>
        <end position="99"/>
    </location>
</feature>
<keyword evidence="2" id="KW-0472">Membrane</keyword>
<dbReference type="EMBL" id="UINC01025180">
    <property type="protein sequence ID" value="SVB00290.1"/>
    <property type="molecule type" value="Genomic_DNA"/>
</dbReference>
<feature type="transmembrane region" description="Helical" evidence="2">
    <location>
        <begin position="7"/>
        <end position="27"/>
    </location>
</feature>
<sequence length="281" mass="31413">MSHVKLISRIILYPLCLFVAIWCWNGFRDAYENMQIVRFGVELDEGEEIPVEVGSAETGGSDKAFDIDAVNRMLTDSTQDEVEDKSPPKTELPAKGENTKQVDAGEMEPLEKKGGMMTYFSGMLAALIVFALLVARDLGHLIGERVGGNYLTKSDKSRKADMYEEAEAIWANGAFVDAIDSFRDYLKVFPGEYHVHKRIADIYEKDLVSFRAAAMEYEEMLEMDIPTARWGWVAIHLCNLYSGKLDDTDRALALLRRVADECGDTPPAAKARERLAKIATG</sequence>
<reference evidence="3" key="1">
    <citation type="submission" date="2018-05" db="EMBL/GenBank/DDBJ databases">
        <authorList>
            <person name="Lanie J.A."/>
            <person name="Ng W.-L."/>
            <person name="Kazmierczak K.M."/>
            <person name="Andrzejewski T.M."/>
            <person name="Davidsen T.M."/>
            <person name="Wayne K.J."/>
            <person name="Tettelin H."/>
            <person name="Glass J.I."/>
            <person name="Rusch D."/>
            <person name="Podicherti R."/>
            <person name="Tsui H.-C.T."/>
            <person name="Winkler M.E."/>
        </authorList>
    </citation>
    <scope>NUCLEOTIDE SEQUENCE</scope>
</reference>
<proteinExistence type="predicted"/>
<feature type="transmembrane region" description="Helical" evidence="2">
    <location>
        <begin position="116"/>
        <end position="135"/>
    </location>
</feature>
<evidence type="ECO:0000256" key="1">
    <source>
        <dbReference type="SAM" id="MobiDB-lite"/>
    </source>
</evidence>
<dbReference type="SUPFAM" id="SSF48452">
    <property type="entry name" value="TPR-like"/>
    <property type="match status" value="1"/>
</dbReference>